<dbReference type="EMBL" id="PZKG01000016">
    <property type="protein sequence ID" value="PTE22703.1"/>
    <property type="molecule type" value="Genomic_DNA"/>
</dbReference>
<comment type="caution">
    <text evidence="1">The sequence shown here is derived from an EMBL/GenBank/DDBJ whole genome shotgun (WGS) entry which is preliminary data.</text>
</comment>
<proteinExistence type="predicted"/>
<sequence length="317" mass="34995">MTLTIRLALRDWDYLTPLLLGDVADRRIELRIDRVGTLVEDLAGDPAHDGAEISLSRHVQAVAGGAPGVVGVPCFLMRGFRHRCILTTRSGPRRLGDLAGARIGVTGWQDSGNTWTRAVLAEAGVGVEDAAWFAGRLTEAHPVVDRLGRFARPGRIEAMPGEEPMMQALEAGRLDAVFTPFMPEGFFRRDSPFRPVLEDFRSAEIGYFRRNGYVPGMHILALKREVATAHPWLAAALTRLFDRSLAMWLAKRRKYAETTPWILQDIATMDLELGEDWAASGIKANAPMVADFLGHAETQGLLPRRPTLAEIFPTHAP</sequence>
<dbReference type="AlphaFoldDB" id="A0A2T4JY73"/>
<accession>A0A2T4JY73</accession>
<keyword evidence="2" id="KW-1185">Reference proteome</keyword>
<organism evidence="1 2">
    <name type="scientific">Cereibacter changlensis JA139</name>
    <dbReference type="NCBI Taxonomy" id="1188249"/>
    <lineage>
        <taxon>Bacteria</taxon>
        <taxon>Pseudomonadati</taxon>
        <taxon>Pseudomonadota</taxon>
        <taxon>Alphaproteobacteria</taxon>
        <taxon>Rhodobacterales</taxon>
        <taxon>Paracoccaceae</taxon>
        <taxon>Cereibacter</taxon>
    </lineage>
</organism>
<dbReference type="Gene3D" id="3.40.190.10">
    <property type="entry name" value="Periplasmic binding protein-like II"/>
    <property type="match status" value="1"/>
</dbReference>
<dbReference type="OrthoDB" id="8689594at2"/>
<gene>
    <name evidence="1" type="ORF">C5F48_05555</name>
</gene>
<evidence type="ECO:0000313" key="1">
    <source>
        <dbReference type="EMBL" id="PTE22703.1"/>
    </source>
</evidence>
<dbReference type="SUPFAM" id="SSF53850">
    <property type="entry name" value="Periplasmic binding protein-like II"/>
    <property type="match status" value="1"/>
</dbReference>
<dbReference type="RefSeq" id="WP_107662920.1">
    <property type="nucleotide sequence ID" value="NZ_PZKG01000016.1"/>
</dbReference>
<dbReference type="Proteomes" id="UP000241010">
    <property type="component" value="Unassembled WGS sequence"/>
</dbReference>
<reference evidence="1 2" key="1">
    <citation type="submission" date="2018-03" db="EMBL/GenBank/DDBJ databases">
        <title>Cereibacter changlensis.</title>
        <authorList>
            <person name="Meyer T.E."/>
            <person name="Miller S."/>
            <person name="Lodha T."/>
            <person name="Gandham S."/>
            <person name="Chintalapati S."/>
            <person name="Chintalapati V.R."/>
        </authorList>
    </citation>
    <scope>NUCLEOTIDE SEQUENCE [LARGE SCALE GENOMIC DNA]</scope>
    <source>
        <strain evidence="1 2">JA139</strain>
    </source>
</reference>
<name>A0A2T4JY73_9RHOB</name>
<evidence type="ECO:0000313" key="2">
    <source>
        <dbReference type="Proteomes" id="UP000241010"/>
    </source>
</evidence>
<protein>
    <submittedName>
        <fullName evidence="1">Nitrate ABC transporter substrate-binding protein</fullName>
    </submittedName>
</protein>